<dbReference type="EMBL" id="UGQQ01000001">
    <property type="protein sequence ID" value="STZ53602.1"/>
    <property type="molecule type" value="Genomic_DNA"/>
</dbReference>
<accession>A0A378SYI3</accession>
<name>A0A378SYI3_9MYCO</name>
<evidence type="ECO:0000313" key="2">
    <source>
        <dbReference type="Proteomes" id="UP000254945"/>
    </source>
</evidence>
<reference evidence="1 2" key="1">
    <citation type="submission" date="2018-06" db="EMBL/GenBank/DDBJ databases">
        <authorList>
            <consortium name="Pathogen Informatics"/>
            <person name="Doyle S."/>
        </authorList>
    </citation>
    <scope>NUCLEOTIDE SEQUENCE [LARGE SCALE GENOMIC DNA]</scope>
    <source>
        <strain evidence="1 2">NCTC4524</strain>
    </source>
</reference>
<sequence>MSALLLVLAVAGAGVTALAIHDLQSWLERWAYERHAQD</sequence>
<evidence type="ECO:0000313" key="1">
    <source>
        <dbReference type="EMBL" id="STZ53602.1"/>
    </source>
</evidence>
<dbReference type="Proteomes" id="UP000254945">
    <property type="component" value="Unassembled WGS sequence"/>
</dbReference>
<organism evidence="1 2">
    <name type="scientific">Mycolicibacterium senegalense</name>
    <dbReference type="NCBI Taxonomy" id="1796"/>
    <lineage>
        <taxon>Bacteria</taxon>
        <taxon>Bacillati</taxon>
        <taxon>Actinomycetota</taxon>
        <taxon>Actinomycetes</taxon>
        <taxon>Mycobacteriales</taxon>
        <taxon>Mycobacteriaceae</taxon>
        <taxon>Mycolicibacterium</taxon>
    </lineage>
</organism>
<gene>
    <name evidence="1" type="ORF">NCTC4524_01221</name>
</gene>
<protein>
    <submittedName>
        <fullName evidence="1">Uncharacterized protein</fullName>
    </submittedName>
</protein>
<proteinExistence type="predicted"/>
<dbReference type="AlphaFoldDB" id="A0A378SYI3"/>